<comment type="caution">
    <text evidence="2">The sequence shown here is derived from an EMBL/GenBank/DDBJ whole genome shotgun (WGS) entry which is preliminary data.</text>
</comment>
<dbReference type="NCBIfam" id="TIGR01244">
    <property type="entry name" value="TIGR01244 family sulfur transferase"/>
    <property type="match status" value="1"/>
</dbReference>
<evidence type="ECO:0000313" key="3">
    <source>
        <dbReference type="Proteomes" id="UP000535937"/>
    </source>
</evidence>
<dbReference type="EC" id="1.8.5.-" evidence="2"/>
<dbReference type="GO" id="GO:0016787">
    <property type="term" value="F:hydrolase activity"/>
    <property type="evidence" value="ECO:0007669"/>
    <property type="project" value="InterPro"/>
</dbReference>
<dbReference type="AlphaFoldDB" id="A0A7W4Z8M1"/>
<protein>
    <submittedName>
        <fullName evidence="2">Sulfide:quinone oxidoreductase</fullName>
        <ecNumber evidence="2">1.8.5.-</ecNumber>
    </submittedName>
</protein>
<gene>
    <name evidence="2" type="ORF">FHS09_001552</name>
</gene>
<sequence>MDIKQLDSQVSISADITCADLQQLAHFGVQVVVCNRLQGEVDDQASLAELSRAAAGCGIEFVAIPFARGQMQAGHCKEFAEILDSGKKVHAFCRTGNRACNLWAAAKCGAGADGKTLMEKARGAGFDVSGTLIVFGR</sequence>
<evidence type="ECO:0000259" key="1">
    <source>
        <dbReference type="Pfam" id="PF04273"/>
    </source>
</evidence>
<dbReference type="InterPro" id="IPR029021">
    <property type="entry name" value="Prot-tyrosine_phosphatase-like"/>
</dbReference>
<feature type="domain" description="Beta-lactamase hydrolase-like protein phosphatase-like" evidence="1">
    <location>
        <begin position="2"/>
        <end position="109"/>
    </location>
</feature>
<dbReference type="RefSeq" id="WP_183458405.1">
    <property type="nucleotide sequence ID" value="NZ_JACHWZ010000006.1"/>
</dbReference>
<dbReference type="InterPro" id="IPR005939">
    <property type="entry name" value="BLH_phosphatase-like"/>
</dbReference>
<keyword evidence="2" id="KW-0560">Oxidoreductase</keyword>
<dbReference type="Proteomes" id="UP000535937">
    <property type="component" value="Unassembled WGS sequence"/>
</dbReference>
<dbReference type="Pfam" id="PF04273">
    <property type="entry name" value="BLH_phosphatase"/>
    <property type="match status" value="1"/>
</dbReference>
<keyword evidence="3" id="KW-1185">Reference proteome</keyword>
<evidence type="ECO:0000313" key="2">
    <source>
        <dbReference type="EMBL" id="MBB3060732.1"/>
    </source>
</evidence>
<dbReference type="EMBL" id="JACHWZ010000006">
    <property type="protein sequence ID" value="MBB3060732.1"/>
    <property type="molecule type" value="Genomic_DNA"/>
</dbReference>
<proteinExistence type="predicted"/>
<dbReference type="Gene3D" id="3.90.190.10">
    <property type="entry name" value="Protein tyrosine phosphatase superfamily"/>
    <property type="match status" value="1"/>
</dbReference>
<reference evidence="2 3" key="1">
    <citation type="submission" date="2020-08" db="EMBL/GenBank/DDBJ databases">
        <title>Genomic Encyclopedia of Type Strains, Phase III (KMG-III): the genomes of soil and plant-associated and newly described type strains.</title>
        <authorList>
            <person name="Whitman W."/>
        </authorList>
    </citation>
    <scope>NUCLEOTIDE SEQUENCE [LARGE SCALE GENOMIC DNA]</scope>
    <source>
        <strain evidence="2 3">CECT 8799</strain>
    </source>
</reference>
<dbReference type="GO" id="GO:0016491">
    <property type="term" value="F:oxidoreductase activity"/>
    <property type="evidence" value="ECO:0007669"/>
    <property type="project" value="UniProtKB-KW"/>
</dbReference>
<name>A0A7W4Z8M1_9GAMM</name>
<accession>A0A7W4Z8M1</accession>
<organism evidence="2 3">
    <name type="scientific">Microbulbifer rhizosphaerae</name>
    <dbReference type="NCBI Taxonomy" id="1562603"/>
    <lineage>
        <taxon>Bacteria</taxon>
        <taxon>Pseudomonadati</taxon>
        <taxon>Pseudomonadota</taxon>
        <taxon>Gammaproteobacteria</taxon>
        <taxon>Cellvibrionales</taxon>
        <taxon>Microbulbiferaceae</taxon>
        <taxon>Microbulbifer</taxon>
    </lineage>
</organism>